<name>A0A6J4QJL8_9ACTN</name>
<feature type="region of interest" description="Disordered" evidence="1">
    <location>
        <begin position="1"/>
        <end position="44"/>
    </location>
</feature>
<feature type="non-terminal residue" evidence="2">
    <location>
        <position position="44"/>
    </location>
</feature>
<dbReference type="EMBL" id="CADCVE010000022">
    <property type="protein sequence ID" value="CAA9446700.1"/>
    <property type="molecule type" value="Genomic_DNA"/>
</dbReference>
<feature type="compositionally biased region" description="Low complexity" evidence="1">
    <location>
        <begin position="12"/>
        <end position="23"/>
    </location>
</feature>
<sequence>AERGQKCRETPQRPNQGQRLGGQPPLPGQPPVGDDAPAKAKLHV</sequence>
<dbReference type="AlphaFoldDB" id="A0A6J4QJL8"/>
<feature type="compositionally biased region" description="Basic and acidic residues" evidence="1">
    <location>
        <begin position="1"/>
        <end position="11"/>
    </location>
</feature>
<evidence type="ECO:0000256" key="1">
    <source>
        <dbReference type="SAM" id="MobiDB-lite"/>
    </source>
</evidence>
<accession>A0A6J4QJL8</accession>
<evidence type="ECO:0000313" key="2">
    <source>
        <dbReference type="EMBL" id="CAA9446700.1"/>
    </source>
</evidence>
<protein>
    <submittedName>
        <fullName evidence="2">Uncharacterized protein</fullName>
    </submittedName>
</protein>
<reference evidence="2" key="1">
    <citation type="submission" date="2020-02" db="EMBL/GenBank/DDBJ databases">
        <authorList>
            <person name="Meier V. D."/>
        </authorList>
    </citation>
    <scope>NUCLEOTIDE SEQUENCE</scope>
    <source>
        <strain evidence="2">AVDCRST_MAG28</strain>
    </source>
</reference>
<proteinExistence type="predicted"/>
<feature type="non-terminal residue" evidence="2">
    <location>
        <position position="1"/>
    </location>
</feature>
<organism evidence="2">
    <name type="scientific">uncultured Rubrobacteraceae bacterium</name>
    <dbReference type="NCBI Taxonomy" id="349277"/>
    <lineage>
        <taxon>Bacteria</taxon>
        <taxon>Bacillati</taxon>
        <taxon>Actinomycetota</taxon>
        <taxon>Rubrobacteria</taxon>
        <taxon>Rubrobacterales</taxon>
        <taxon>Rubrobacteraceae</taxon>
        <taxon>environmental samples</taxon>
    </lineage>
</organism>
<gene>
    <name evidence="2" type="ORF">AVDCRST_MAG28-935</name>
</gene>